<gene>
    <name evidence="1" type="ORF">S12H4_46600</name>
</gene>
<sequence>MDTAIRTMIPEIHPGIHYVSNSSMGVVSGGGPYRALPPRDYFLLYGFNKLHSERGMPNVMTYESMKQMLPESALWPQNSQWGLHDYTLEGAQGAASFNRIIEKGFGPADNAKKFTELAQWINYNGYPGYV</sequence>
<dbReference type="InterPro" id="IPR017853">
    <property type="entry name" value="GH"/>
</dbReference>
<organism evidence="1">
    <name type="scientific">marine sediment metagenome</name>
    <dbReference type="NCBI Taxonomy" id="412755"/>
    <lineage>
        <taxon>unclassified sequences</taxon>
        <taxon>metagenomes</taxon>
        <taxon>ecological metagenomes</taxon>
    </lineage>
</organism>
<dbReference type="Gene3D" id="3.20.20.80">
    <property type="entry name" value="Glycosidases"/>
    <property type="match status" value="1"/>
</dbReference>
<dbReference type="SUPFAM" id="SSF51445">
    <property type="entry name" value="(Trans)glycosidases"/>
    <property type="match status" value="1"/>
</dbReference>
<dbReference type="EMBL" id="BARW01028933">
    <property type="protein sequence ID" value="GAJ04111.1"/>
    <property type="molecule type" value="Genomic_DNA"/>
</dbReference>
<evidence type="ECO:0000313" key="1">
    <source>
        <dbReference type="EMBL" id="GAJ04111.1"/>
    </source>
</evidence>
<reference evidence="1" key="1">
    <citation type="journal article" date="2014" name="Front. Microbiol.">
        <title>High frequency of phylogenetically diverse reductive dehalogenase-homologous genes in deep subseafloor sedimentary metagenomes.</title>
        <authorList>
            <person name="Kawai M."/>
            <person name="Futagami T."/>
            <person name="Toyoda A."/>
            <person name="Takaki Y."/>
            <person name="Nishi S."/>
            <person name="Hori S."/>
            <person name="Arai W."/>
            <person name="Tsubouchi T."/>
            <person name="Morono Y."/>
            <person name="Uchiyama I."/>
            <person name="Ito T."/>
            <person name="Fujiyama A."/>
            <person name="Inagaki F."/>
            <person name="Takami H."/>
        </authorList>
    </citation>
    <scope>NUCLEOTIDE SEQUENCE</scope>
    <source>
        <strain evidence="1">Expedition CK06-06</strain>
    </source>
</reference>
<proteinExistence type="predicted"/>
<comment type="caution">
    <text evidence="1">The sequence shown here is derived from an EMBL/GenBank/DDBJ whole genome shotgun (WGS) entry which is preliminary data.</text>
</comment>
<name>X1UW50_9ZZZZ</name>
<accession>X1UW50</accession>
<protein>
    <submittedName>
        <fullName evidence="1">Uncharacterized protein</fullName>
    </submittedName>
</protein>
<dbReference type="AlphaFoldDB" id="X1UW50"/>